<reference evidence="2 3" key="1">
    <citation type="submission" date="2015-04" db="EMBL/GenBank/DDBJ databases">
        <title>Lasius niger genome sequencing.</title>
        <authorList>
            <person name="Konorov E.A."/>
            <person name="Nikitin M.A."/>
            <person name="Kirill M.V."/>
            <person name="Chang P."/>
        </authorList>
    </citation>
    <scope>NUCLEOTIDE SEQUENCE [LARGE SCALE GENOMIC DNA]</scope>
    <source>
        <tissue evidence="2">Whole</tissue>
    </source>
</reference>
<dbReference type="PaxDb" id="67767-A0A0J7JVA5"/>
<dbReference type="Proteomes" id="UP000036403">
    <property type="component" value="Unassembled WGS sequence"/>
</dbReference>
<protein>
    <submittedName>
        <fullName evidence="2">Reverse transcriptase</fullName>
    </submittedName>
</protein>
<dbReference type="GO" id="GO:0003964">
    <property type="term" value="F:RNA-directed DNA polymerase activity"/>
    <property type="evidence" value="ECO:0007669"/>
    <property type="project" value="UniProtKB-KW"/>
</dbReference>
<evidence type="ECO:0000313" key="3">
    <source>
        <dbReference type="Proteomes" id="UP000036403"/>
    </source>
</evidence>
<dbReference type="EMBL" id="LBMM01031672">
    <property type="protein sequence ID" value="KMQ81786.1"/>
    <property type="molecule type" value="Genomic_DNA"/>
</dbReference>
<evidence type="ECO:0000313" key="2">
    <source>
        <dbReference type="EMBL" id="KMQ81786.1"/>
    </source>
</evidence>
<dbReference type="AlphaFoldDB" id="A0A0J7JVA5"/>
<feature type="region of interest" description="Disordered" evidence="1">
    <location>
        <begin position="94"/>
        <end position="123"/>
    </location>
</feature>
<name>A0A0J7JVA5_LASNI</name>
<keyword evidence="2" id="KW-0808">Transferase</keyword>
<dbReference type="OrthoDB" id="8058917at2759"/>
<keyword evidence="3" id="KW-1185">Reference proteome</keyword>
<sequence length="123" mass="14091">MVQVLTGHGCFGEYLHRVARREPTTRCHHCDGDRDTAQHTLEVCPAWEERRRVLMEEVGEDLSLPAVVKAMVGSREAWCEMVSFCEYVIAQKEAAERERENNPDSAAVRRRRRRGRGAGAWIP</sequence>
<keyword evidence="2" id="KW-0695">RNA-directed DNA polymerase</keyword>
<comment type="caution">
    <text evidence="2">The sequence shown here is derived from an EMBL/GenBank/DDBJ whole genome shotgun (WGS) entry which is preliminary data.</text>
</comment>
<gene>
    <name evidence="2" type="ORF">RF55_25209</name>
</gene>
<proteinExistence type="predicted"/>
<organism evidence="2 3">
    <name type="scientific">Lasius niger</name>
    <name type="common">Black garden ant</name>
    <dbReference type="NCBI Taxonomy" id="67767"/>
    <lineage>
        <taxon>Eukaryota</taxon>
        <taxon>Metazoa</taxon>
        <taxon>Ecdysozoa</taxon>
        <taxon>Arthropoda</taxon>
        <taxon>Hexapoda</taxon>
        <taxon>Insecta</taxon>
        <taxon>Pterygota</taxon>
        <taxon>Neoptera</taxon>
        <taxon>Endopterygota</taxon>
        <taxon>Hymenoptera</taxon>
        <taxon>Apocrita</taxon>
        <taxon>Aculeata</taxon>
        <taxon>Formicoidea</taxon>
        <taxon>Formicidae</taxon>
        <taxon>Formicinae</taxon>
        <taxon>Lasius</taxon>
        <taxon>Lasius</taxon>
    </lineage>
</organism>
<evidence type="ECO:0000256" key="1">
    <source>
        <dbReference type="SAM" id="MobiDB-lite"/>
    </source>
</evidence>
<accession>A0A0J7JVA5</accession>
<keyword evidence="2" id="KW-0548">Nucleotidyltransferase</keyword>